<accession>A0A0L7KQE5</accession>
<proteinExistence type="predicted"/>
<sequence length="86" mass="9785">MTYYCRQYAYVEGLIRRRARDIDTPTYCCVRIKAVQRVHGALKARAGGDISVISPEHSVSNLELNMPFTTPTNLVLTPAPECKFYF</sequence>
<protein>
    <submittedName>
        <fullName evidence="1">Putative zinc finger, A20 domain containing 1</fullName>
    </submittedName>
</protein>
<organism evidence="1 2">
    <name type="scientific">Operophtera brumata</name>
    <name type="common">Winter moth</name>
    <name type="synonym">Phalaena brumata</name>
    <dbReference type="NCBI Taxonomy" id="104452"/>
    <lineage>
        <taxon>Eukaryota</taxon>
        <taxon>Metazoa</taxon>
        <taxon>Ecdysozoa</taxon>
        <taxon>Arthropoda</taxon>
        <taxon>Hexapoda</taxon>
        <taxon>Insecta</taxon>
        <taxon>Pterygota</taxon>
        <taxon>Neoptera</taxon>
        <taxon>Endopterygota</taxon>
        <taxon>Lepidoptera</taxon>
        <taxon>Glossata</taxon>
        <taxon>Ditrysia</taxon>
        <taxon>Geometroidea</taxon>
        <taxon>Geometridae</taxon>
        <taxon>Larentiinae</taxon>
        <taxon>Operophtera</taxon>
    </lineage>
</organism>
<dbReference type="EMBL" id="JTDY01007477">
    <property type="protein sequence ID" value="KOB65169.1"/>
    <property type="molecule type" value="Genomic_DNA"/>
</dbReference>
<name>A0A0L7KQE5_OPEBR</name>
<dbReference type="Proteomes" id="UP000037510">
    <property type="component" value="Unassembled WGS sequence"/>
</dbReference>
<evidence type="ECO:0000313" key="1">
    <source>
        <dbReference type="EMBL" id="KOB65169.1"/>
    </source>
</evidence>
<dbReference type="AlphaFoldDB" id="A0A0L7KQE5"/>
<reference evidence="1 2" key="1">
    <citation type="journal article" date="2015" name="Genome Biol. Evol.">
        <title>The genome of winter moth (Operophtera brumata) provides a genomic perspective on sexual dimorphism and phenology.</title>
        <authorList>
            <person name="Derks M.F."/>
            <person name="Smit S."/>
            <person name="Salis L."/>
            <person name="Schijlen E."/>
            <person name="Bossers A."/>
            <person name="Mateman C."/>
            <person name="Pijl A.S."/>
            <person name="de Ridder D."/>
            <person name="Groenen M.A."/>
            <person name="Visser M.E."/>
            <person name="Megens H.J."/>
        </authorList>
    </citation>
    <scope>NUCLEOTIDE SEQUENCE [LARGE SCALE GENOMIC DNA]</scope>
    <source>
        <strain evidence="1">WM2013NL</strain>
        <tissue evidence="1">Head and thorax</tissue>
    </source>
</reference>
<comment type="caution">
    <text evidence="1">The sequence shown here is derived from an EMBL/GenBank/DDBJ whole genome shotgun (WGS) entry which is preliminary data.</text>
</comment>
<gene>
    <name evidence="1" type="ORF">OBRU01_23132</name>
</gene>
<keyword evidence="2" id="KW-1185">Reference proteome</keyword>
<evidence type="ECO:0000313" key="2">
    <source>
        <dbReference type="Proteomes" id="UP000037510"/>
    </source>
</evidence>